<organism evidence="5">
    <name type="scientific">Taenia asiatica</name>
    <name type="common">Asian tapeworm</name>
    <dbReference type="NCBI Taxonomy" id="60517"/>
    <lineage>
        <taxon>Eukaryota</taxon>
        <taxon>Metazoa</taxon>
        <taxon>Spiralia</taxon>
        <taxon>Lophotrochozoa</taxon>
        <taxon>Platyhelminthes</taxon>
        <taxon>Cestoda</taxon>
        <taxon>Eucestoda</taxon>
        <taxon>Cyclophyllidea</taxon>
        <taxon>Taeniidae</taxon>
        <taxon>Taenia</taxon>
    </lineage>
</organism>
<feature type="region of interest" description="Disordered" evidence="1">
    <location>
        <begin position="66"/>
        <end position="86"/>
    </location>
</feature>
<dbReference type="Proteomes" id="UP000282613">
    <property type="component" value="Unassembled WGS sequence"/>
</dbReference>
<accession>A0A0R3VYT2</accession>
<feature type="chain" id="PRO_5043132478" evidence="2">
    <location>
        <begin position="23"/>
        <end position="86"/>
    </location>
</feature>
<evidence type="ECO:0000313" key="3">
    <source>
        <dbReference type="EMBL" id="VDK25553.1"/>
    </source>
</evidence>
<name>A0A0R3VYT2_TAEAS</name>
<evidence type="ECO:0000256" key="1">
    <source>
        <dbReference type="SAM" id="MobiDB-lite"/>
    </source>
</evidence>
<protein>
    <submittedName>
        <fullName evidence="5">Secreted protein</fullName>
    </submittedName>
</protein>
<feature type="compositionally biased region" description="Polar residues" evidence="1">
    <location>
        <begin position="77"/>
        <end position="86"/>
    </location>
</feature>
<dbReference type="AlphaFoldDB" id="A0A0R3VYT2"/>
<evidence type="ECO:0000256" key="2">
    <source>
        <dbReference type="SAM" id="SignalP"/>
    </source>
</evidence>
<evidence type="ECO:0000313" key="4">
    <source>
        <dbReference type="Proteomes" id="UP000282613"/>
    </source>
</evidence>
<keyword evidence="4" id="KW-1185">Reference proteome</keyword>
<reference evidence="3 4" key="2">
    <citation type="submission" date="2018-11" db="EMBL/GenBank/DDBJ databases">
        <authorList>
            <consortium name="Pathogen Informatics"/>
        </authorList>
    </citation>
    <scope>NUCLEOTIDE SEQUENCE [LARGE SCALE GENOMIC DNA]</scope>
</reference>
<proteinExistence type="predicted"/>
<dbReference type="WBParaSite" id="TASK_0000257601-mRNA-1">
    <property type="protein sequence ID" value="TASK_0000257601-mRNA-1"/>
    <property type="gene ID" value="TASK_0000257601"/>
</dbReference>
<feature type="signal peptide" evidence="2">
    <location>
        <begin position="1"/>
        <end position="22"/>
    </location>
</feature>
<dbReference type="EMBL" id="UYRS01002083">
    <property type="protein sequence ID" value="VDK25553.1"/>
    <property type="molecule type" value="Genomic_DNA"/>
</dbReference>
<reference evidence="5" key="1">
    <citation type="submission" date="2017-02" db="UniProtKB">
        <authorList>
            <consortium name="WormBaseParasite"/>
        </authorList>
    </citation>
    <scope>IDENTIFICATION</scope>
</reference>
<sequence>MLKSSLAFVCFELSLIVSGVSRRRLEAGITPIVTVFAAVLTSCRLRRRVDAATEVDALDVGRVEAHTKSRDEGDVGTISQWPHESA</sequence>
<evidence type="ECO:0000313" key="5">
    <source>
        <dbReference type="WBParaSite" id="TASK_0000257601-mRNA-1"/>
    </source>
</evidence>
<keyword evidence="2" id="KW-0732">Signal</keyword>
<gene>
    <name evidence="3" type="ORF">TASK_LOCUS2577</name>
</gene>